<accession>A0A3B1IWX1</accession>
<organism evidence="10 11">
    <name type="scientific">Astyanax mexicanus</name>
    <name type="common">Blind cave fish</name>
    <name type="synonym">Astyanax fasciatus mexicanus</name>
    <dbReference type="NCBI Taxonomy" id="7994"/>
    <lineage>
        <taxon>Eukaryota</taxon>
        <taxon>Metazoa</taxon>
        <taxon>Chordata</taxon>
        <taxon>Craniata</taxon>
        <taxon>Vertebrata</taxon>
        <taxon>Euteleostomi</taxon>
        <taxon>Actinopterygii</taxon>
        <taxon>Neopterygii</taxon>
        <taxon>Teleostei</taxon>
        <taxon>Ostariophysi</taxon>
        <taxon>Characiformes</taxon>
        <taxon>Characoidei</taxon>
        <taxon>Acestrorhamphidae</taxon>
        <taxon>Acestrorhamphinae</taxon>
        <taxon>Astyanax</taxon>
    </lineage>
</organism>
<evidence type="ECO:0000256" key="4">
    <source>
        <dbReference type="ARBA" id="ARBA00022729"/>
    </source>
</evidence>
<evidence type="ECO:0000259" key="9">
    <source>
        <dbReference type="PROSITE" id="PS51110"/>
    </source>
</evidence>
<protein>
    <recommendedName>
        <fullName evidence="7">Gamma-interferon-inducible lysosomal thiol reductase</fullName>
        <ecNumber evidence="7">1.8.-.-</ecNumber>
    </recommendedName>
    <alternativeName>
        <fullName evidence="7">Gamma-interferon-inducible protein IP-30</fullName>
    </alternativeName>
</protein>
<evidence type="ECO:0000256" key="2">
    <source>
        <dbReference type="ARBA" id="ARBA00011615"/>
    </source>
</evidence>
<keyword evidence="7" id="KW-0676">Redox-active center</keyword>
<dbReference type="EC" id="1.8.-.-" evidence="7"/>
<evidence type="ECO:0000256" key="8">
    <source>
        <dbReference type="SAM" id="SignalP"/>
    </source>
</evidence>
<feature type="signal peptide" evidence="8">
    <location>
        <begin position="1"/>
        <end position="23"/>
    </location>
</feature>
<keyword evidence="11" id="KW-1185">Reference proteome</keyword>
<reference evidence="11" key="2">
    <citation type="journal article" date="2014" name="Nat. Commun.">
        <title>The cavefish genome reveals candidate genes for eye loss.</title>
        <authorList>
            <person name="McGaugh S.E."/>
            <person name="Gross J.B."/>
            <person name="Aken B."/>
            <person name="Blin M."/>
            <person name="Borowsky R."/>
            <person name="Chalopin D."/>
            <person name="Hinaux H."/>
            <person name="Jeffery W.R."/>
            <person name="Keene A."/>
            <person name="Ma L."/>
            <person name="Minx P."/>
            <person name="Murphy D."/>
            <person name="O'Quin K.E."/>
            <person name="Retaux S."/>
            <person name="Rohner N."/>
            <person name="Searle S.M."/>
            <person name="Stahl B.A."/>
            <person name="Tabin C."/>
            <person name="Volff J.N."/>
            <person name="Yoshizawa M."/>
            <person name="Warren W.C."/>
        </authorList>
    </citation>
    <scope>NUCLEOTIDE SEQUENCE [LARGE SCALE GENOMIC DNA]</scope>
    <source>
        <strain evidence="11">female</strain>
    </source>
</reference>
<feature type="chain" id="PRO_5017266447" description="Gamma-interferon-inducible lysosomal thiol reductase" evidence="8">
    <location>
        <begin position="24"/>
        <end position="260"/>
    </location>
</feature>
<evidence type="ECO:0000256" key="5">
    <source>
        <dbReference type="ARBA" id="ARBA00023157"/>
    </source>
</evidence>
<dbReference type="PANTHER" id="PTHR13234:SF43">
    <property type="entry name" value="GAMMA-INTERFERON-INDUCIBLE LYSOSOMAL THIOL REDUCTASE"/>
    <property type="match status" value="1"/>
</dbReference>
<reference evidence="10" key="3">
    <citation type="submission" date="2025-08" db="UniProtKB">
        <authorList>
            <consortium name="Ensembl"/>
        </authorList>
    </citation>
    <scope>IDENTIFICATION</scope>
</reference>
<keyword evidence="7" id="KW-0560">Oxidoreductase</keyword>
<evidence type="ECO:0000313" key="11">
    <source>
        <dbReference type="Proteomes" id="UP000018467"/>
    </source>
</evidence>
<keyword evidence="6 7" id="KW-0325">Glycoprotein</keyword>
<dbReference type="FunCoup" id="A0A3B1IWX1">
    <property type="interactions" value="268"/>
</dbReference>
<proteinExistence type="inferred from homology"/>
<keyword evidence="5 7" id="KW-1015">Disulfide bond</keyword>
<dbReference type="Proteomes" id="UP000018467">
    <property type="component" value="Unassembled WGS sequence"/>
</dbReference>
<dbReference type="GeneTree" id="ENSGT00390000010450"/>
<evidence type="ECO:0000256" key="3">
    <source>
        <dbReference type="ARBA" id="ARBA00022525"/>
    </source>
</evidence>
<dbReference type="Pfam" id="PF02199">
    <property type="entry name" value="SapA"/>
    <property type="match status" value="1"/>
</dbReference>
<dbReference type="GO" id="GO:0016671">
    <property type="term" value="F:oxidoreductase activity, acting on a sulfur group of donors, disulfide as acceptor"/>
    <property type="evidence" value="ECO:0007669"/>
    <property type="project" value="UniProtKB-UniRule"/>
</dbReference>
<keyword evidence="4 7" id="KW-0732">Signal</keyword>
<comment type="subcellular location">
    <subcellularLocation>
        <location evidence="7">Secreted</location>
    </subcellularLocation>
    <subcellularLocation>
        <location evidence="7">Lysosome</location>
    </subcellularLocation>
</comment>
<evidence type="ECO:0000256" key="6">
    <source>
        <dbReference type="ARBA" id="ARBA00023180"/>
    </source>
</evidence>
<reference evidence="11" key="1">
    <citation type="submission" date="2013-03" db="EMBL/GenBank/DDBJ databases">
        <authorList>
            <person name="Jeffery W."/>
            <person name="Warren W."/>
            <person name="Wilson R.K."/>
        </authorList>
    </citation>
    <scope>NUCLEOTIDE SEQUENCE</scope>
    <source>
        <strain evidence="11">female</strain>
    </source>
</reference>
<dbReference type="Bgee" id="ENSAMXG00000035673">
    <property type="expression patterns" value="Expressed in intestine and 14 other cell types or tissues"/>
</dbReference>
<dbReference type="PANTHER" id="PTHR13234">
    <property type="entry name" value="GAMMA-INTERFERON INDUCIBLE LYSOSOMAL THIOL REDUCTASE GILT"/>
    <property type="match status" value="1"/>
</dbReference>
<comment type="similarity">
    <text evidence="1 7">Belongs to the GILT family.</text>
</comment>
<feature type="domain" description="Saposin A-type" evidence="9">
    <location>
        <begin position="23"/>
        <end position="63"/>
    </location>
</feature>
<keyword evidence="7" id="KW-0391">Immunity</keyword>
<dbReference type="PROSITE" id="PS51110">
    <property type="entry name" value="SAP_A"/>
    <property type="match status" value="1"/>
</dbReference>
<reference evidence="10" key="4">
    <citation type="submission" date="2025-09" db="UniProtKB">
        <authorList>
            <consortium name="Ensembl"/>
        </authorList>
    </citation>
    <scope>IDENTIFICATION</scope>
</reference>
<name>A0A3B1IWX1_ASTMX</name>
<dbReference type="Ensembl" id="ENSAMXT00000037267.1">
    <property type="protein sequence ID" value="ENSAMXP00000034577.1"/>
    <property type="gene ID" value="ENSAMXG00000035673.1"/>
</dbReference>
<comment type="subunit">
    <text evidence="2 7">Dimer; disulfide-linked.</text>
</comment>
<dbReference type="GO" id="GO:0005576">
    <property type="term" value="C:extracellular region"/>
    <property type="evidence" value="ECO:0007669"/>
    <property type="project" value="UniProtKB-SubCell"/>
</dbReference>
<dbReference type="STRING" id="7994.ENSAMXP00000034577"/>
<dbReference type="GO" id="GO:0005764">
    <property type="term" value="C:lysosome"/>
    <property type="evidence" value="ECO:0007669"/>
    <property type="project" value="UniProtKB-SubCell"/>
</dbReference>
<dbReference type="InParanoid" id="A0A3B1IWX1"/>
<evidence type="ECO:0000256" key="1">
    <source>
        <dbReference type="ARBA" id="ARBA00005679"/>
    </source>
</evidence>
<dbReference type="GO" id="GO:0002376">
    <property type="term" value="P:immune system process"/>
    <property type="evidence" value="ECO:0007669"/>
    <property type="project" value="UniProtKB-KW"/>
</dbReference>
<keyword evidence="3 7" id="KW-0964">Secreted</keyword>
<dbReference type="InterPro" id="IPR003119">
    <property type="entry name" value="SAP_A"/>
</dbReference>
<sequence>MLSFRSALLLLAAAAAAFSLISGGDCRPSCSASPAQWCSSVEIAAKCGVLEQCFGANVTKSSAPPVNISLYYESLCPGCRQFLVLQLMPTFFMLNDIMNVELVPYGNAQETGPPGNYVYTCQHGPEECTGNMIETCMLNKMGDDAYLAINCMEMSVDVLKAAKPCSELFTEKSYWDDIQKCVSGAEGNKLMHLNAVKTGALKPPHEYVPWVTVNGEHSEDLQQKAMSSLFNLVCSLYKVSLGLNSGQVLLYFSDFKRIKP</sequence>
<dbReference type="Pfam" id="PF03227">
    <property type="entry name" value="GILT"/>
    <property type="match status" value="1"/>
</dbReference>
<evidence type="ECO:0000313" key="10">
    <source>
        <dbReference type="Ensembl" id="ENSAMXP00000034577.1"/>
    </source>
</evidence>
<evidence type="ECO:0000256" key="7">
    <source>
        <dbReference type="RuleBase" id="RU369109"/>
    </source>
</evidence>
<keyword evidence="7" id="KW-0458">Lysosome</keyword>
<dbReference type="InterPro" id="IPR004911">
    <property type="entry name" value="Interferon-induced_GILT"/>
</dbReference>
<dbReference type="AlphaFoldDB" id="A0A3B1IWX1"/>
<comment type="function">
    <text evidence="7">Lysosomal thiol reductase that can reduce protein disulfide bonds. Facilitates the complete unfolding of proteins destined for lysosomal degradation. Plays an important role in antigen processing.</text>
</comment>